<sequence>MIHDQLDSIFVDLSILAKSGEIFASPLAKIENFADGLPRASLVSGLYVPVWLNYWFEPFDAFTVNQIFIRLVAYLGMYRLLTQHVTKGQRGYITSIFASLTFSLLPFYSLFGLSIAGQPLLLSAFFNIGQGKGRWQDWLILILLPFYTLFTLSGFFYFVLFCVILL</sequence>
<feature type="transmembrane region" description="Helical" evidence="1">
    <location>
        <begin position="138"/>
        <end position="165"/>
    </location>
</feature>
<evidence type="ECO:0000256" key="1">
    <source>
        <dbReference type="SAM" id="Phobius"/>
    </source>
</evidence>
<gene>
    <name evidence="2" type="ORF">H0A36_16550</name>
</gene>
<name>A0A853IC24_9GAMM</name>
<evidence type="ECO:0000313" key="3">
    <source>
        <dbReference type="Proteomes" id="UP000569732"/>
    </source>
</evidence>
<dbReference type="AlphaFoldDB" id="A0A853IC24"/>
<reference evidence="2 3" key="1">
    <citation type="submission" date="2020-07" db="EMBL/GenBank/DDBJ databases">
        <title>Endozoicomonas sp. nov., isolated from sediment.</title>
        <authorList>
            <person name="Gu T."/>
        </authorList>
    </citation>
    <scope>NUCLEOTIDE SEQUENCE [LARGE SCALE GENOMIC DNA]</scope>
    <source>
        <strain evidence="2 3">SM1973</strain>
    </source>
</reference>
<comment type="caution">
    <text evidence="2">The sequence shown here is derived from an EMBL/GenBank/DDBJ whole genome shotgun (WGS) entry which is preliminary data.</text>
</comment>
<proteinExistence type="predicted"/>
<keyword evidence="1" id="KW-0472">Membrane</keyword>
<dbReference type="EMBL" id="JACCKB010000027">
    <property type="protein sequence ID" value="NYZ67624.1"/>
    <property type="molecule type" value="Genomic_DNA"/>
</dbReference>
<keyword evidence="3" id="KW-1185">Reference proteome</keyword>
<feature type="transmembrane region" description="Helical" evidence="1">
    <location>
        <begin position="93"/>
        <end position="118"/>
    </location>
</feature>
<protein>
    <submittedName>
        <fullName evidence="2">Uncharacterized protein</fullName>
    </submittedName>
</protein>
<dbReference type="Proteomes" id="UP000569732">
    <property type="component" value="Unassembled WGS sequence"/>
</dbReference>
<dbReference type="Pfam" id="PF19510">
    <property type="entry name" value="DUF6044"/>
    <property type="match status" value="1"/>
</dbReference>
<dbReference type="InterPro" id="IPR046107">
    <property type="entry name" value="DUF6044"/>
</dbReference>
<keyword evidence="1" id="KW-1133">Transmembrane helix</keyword>
<keyword evidence="1" id="KW-0812">Transmembrane</keyword>
<accession>A0A853IC24</accession>
<evidence type="ECO:0000313" key="2">
    <source>
        <dbReference type="EMBL" id="NYZ67624.1"/>
    </source>
</evidence>
<organism evidence="2 3">
    <name type="scientific">Spartinivicinus marinus</name>
    <dbReference type="NCBI Taxonomy" id="2994442"/>
    <lineage>
        <taxon>Bacteria</taxon>
        <taxon>Pseudomonadati</taxon>
        <taxon>Pseudomonadota</taxon>
        <taxon>Gammaproteobacteria</taxon>
        <taxon>Oceanospirillales</taxon>
        <taxon>Zooshikellaceae</taxon>
        <taxon>Spartinivicinus</taxon>
    </lineage>
</organism>